<dbReference type="InterPro" id="IPR001128">
    <property type="entry name" value="Cyt_P450"/>
</dbReference>
<accession>A0A835LHS5</accession>
<evidence type="ECO:0000313" key="2">
    <source>
        <dbReference type="EMBL" id="KAF9587831.1"/>
    </source>
</evidence>
<evidence type="ECO:0008006" key="4">
    <source>
        <dbReference type="Google" id="ProtNLM"/>
    </source>
</evidence>
<dbReference type="GO" id="GO:0020037">
    <property type="term" value="F:heme binding"/>
    <property type="evidence" value="ECO:0007669"/>
    <property type="project" value="InterPro"/>
</dbReference>
<dbReference type="PANTHER" id="PTHR47950">
    <property type="entry name" value="CYTOCHROME P450, FAMILY 76, SUBFAMILY C, POLYPEPTIDE 5-RELATED"/>
    <property type="match status" value="1"/>
</dbReference>
<comment type="similarity">
    <text evidence="1">Belongs to the cytochrome P450 family.</text>
</comment>
<dbReference type="SUPFAM" id="SSF48264">
    <property type="entry name" value="Cytochrome P450"/>
    <property type="match status" value="1"/>
</dbReference>
<dbReference type="Proteomes" id="UP000631114">
    <property type="component" value="Unassembled WGS sequence"/>
</dbReference>
<keyword evidence="3" id="KW-1185">Reference proteome</keyword>
<evidence type="ECO:0000313" key="3">
    <source>
        <dbReference type="Proteomes" id="UP000631114"/>
    </source>
</evidence>
<dbReference type="GO" id="GO:0005506">
    <property type="term" value="F:iron ion binding"/>
    <property type="evidence" value="ECO:0007669"/>
    <property type="project" value="InterPro"/>
</dbReference>
<protein>
    <recommendedName>
        <fullName evidence="4">Cytochrome P450</fullName>
    </recommendedName>
</protein>
<evidence type="ECO:0000256" key="1">
    <source>
        <dbReference type="ARBA" id="ARBA00010617"/>
    </source>
</evidence>
<dbReference type="EMBL" id="JADFTS010000009">
    <property type="protein sequence ID" value="KAF9587831.1"/>
    <property type="molecule type" value="Genomic_DNA"/>
</dbReference>
<dbReference type="InterPro" id="IPR036396">
    <property type="entry name" value="Cyt_P450_sf"/>
</dbReference>
<dbReference type="PANTHER" id="PTHR47950:SF44">
    <property type="entry name" value="CYTOCHROME P450, FAMILY 76, SUBFAMILY C, POLYPEPTIDE 5-RELATED"/>
    <property type="match status" value="1"/>
</dbReference>
<organism evidence="2 3">
    <name type="scientific">Coptis chinensis</name>
    <dbReference type="NCBI Taxonomy" id="261450"/>
    <lineage>
        <taxon>Eukaryota</taxon>
        <taxon>Viridiplantae</taxon>
        <taxon>Streptophyta</taxon>
        <taxon>Embryophyta</taxon>
        <taxon>Tracheophyta</taxon>
        <taxon>Spermatophyta</taxon>
        <taxon>Magnoliopsida</taxon>
        <taxon>Ranunculales</taxon>
        <taxon>Ranunculaceae</taxon>
        <taxon>Coptidoideae</taxon>
        <taxon>Coptis</taxon>
    </lineage>
</organism>
<sequence length="320" mass="36636">MGPGMPSCFHKESFSLQLSTRSFPLPIFGNLFELGNKPHESLAELAATYDPLMTLKLGSVTAMVVSSANMAKEVLQKHDQTFLWRTIPHVAQAINHHEVSMTWLPSSLQWRTLRKICATQIFTAQRLNDNEGTRLTKVKDLIDHIREEFKSKHTINIGQTVFSTILNMILNALFSIDLTPYQSKSRIQGNCMGSFADNYFPLLRPFDPQGIKRRMSVYFRKLDKLFDTIIDQRLQSKKQDASRDLLDILLHYTEENGFKLGPLDIRALLKAFFDQATFPVLHSFHWELQDGVKPKDIDIEEKFGLTLQKAKPLYAIPIQA</sequence>
<dbReference type="GO" id="GO:0004497">
    <property type="term" value="F:monooxygenase activity"/>
    <property type="evidence" value="ECO:0007669"/>
    <property type="project" value="InterPro"/>
</dbReference>
<comment type="caution">
    <text evidence="2">The sequence shown here is derived from an EMBL/GenBank/DDBJ whole genome shotgun (WGS) entry which is preliminary data.</text>
</comment>
<dbReference type="AlphaFoldDB" id="A0A835LHS5"/>
<reference evidence="2 3" key="1">
    <citation type="submission" date="2020-10" db="EMBL/GenBank/DDBJ databases">
        <title>The Coptis chinensis genome and diversification of protoberbering-type alkaloids.</title>
        <authorList>
            <person name="Wang B."/>
            <person name="Shu S."/>
            <person name="Song C."/>
            <person name="Liu Y."/>
        </authorList>
    </citation>
    <scope>NUCLEOTIDE SEQUENCE [LARGE SCALE GENOMIC DNA]</scope>
    <source>
        <strain evidence="2">HL-2020</strain>
        <tissue evidence="2">Leaf</tissue>
    </source>
</reference>
<dbReference type="GO" id="GO:0044550">
    <property type="term" value="P:secondary metabolite biosynthetic process"/>
    <property type="evidence" value="ECO:0007669"/>
    <property type="project" value="UniProtKB-ARBA"/>
</dbReference>
<dbReference type="OrthoDB" id="2789670at2759"/>
<dbReference type="Gene3D" id="1.10.630.10">
    <property type="entry name" value="Cytochrome P450"/>
    <property type="match status" value="1"/>
</dbReference>
<name>A0A835LHS5_9MAGN</name>
<gene>
    <name evidence="2" type="ORF">IFM89_005835</name>
</gene>
<dbReference type="Pfam" id="PF00067">
    <property type="entry name" value="p450"/>
    <property type="match status" value="1"/>
</dbReference>
<dbReference type="GO" id="GO:0016705">
    <property type="term" value="F:oxidoreductase activity, acting on paired donors, with incorporation or reduction of molecular oxygen"/>
    <property type="evidence" value="ECO:0007669"/>
    <property type="project" value="InterPro"/>
</dbReference>
<proteinExistence type="inferred from homology"/>